<dbReference type="PANTHER" id="PTHR46018">
    <property type="entry name" value="ZINC PHOSPHODIESTERASE ELAC PROTEIN 1"/>
    <property type="match status" value="1"/>
</dbReference>
<dbReference type="SUPFAM" id="SSF56281">
    <property type="entry name" value="Metallo-hydrolase/oxidoreductase"/>
    <property type="match status" value="1"/>
</dbReference>
<dbReference type="GeneID" id="94299727"/>
<gene>
    <name evidence="3" type="ORF">SS50377_25704</name>
</gene>
<protein>
    <submittedName>
        <fullName evidence="3">Ribonuclease BN</fullName>
    </submittedName>
</protein>
<evidence type="ECO:0000256" key="1">
    <source>
        <dbReference type="SAM" id="SignalP"/>
    </source>
</evidence>
<feature type="signal peptide" evidence="1">
    <location>
        <begin position="1"/>
        <end position="31"/>
    </location>
</feature>
<dbReference type="Proteomes" id="UP000018208">
    <property type="component" value="Unassembled WGS sequence"/>
</dbReference>
<dbReference type="GO" id="GO:0042781">
    <property type="term" value="F:3'-tRNA processing endoribonuclease activity"/>
    <property type="evidence" value="ECO:0007669"/>
    <property type="project" value="TreeGrafter"/>
</dbReference>
<feature type="chain" id="PRO_5040324403" evidence="1">
    <location>
        <begin position="32"/>
        <end position="264"/>
    </location>
</feature>
<dbReference type="RefSeq" id="XP_067762291.1">
    <property type="nucleotide sequence ID" value="XM_067909535.1"/>
</dbReference>
<evidence type="ECO:0000259" key="2">
    <source>
        <dbReference type="Pfam" id="PF12706"/>
    </source>
</evidence>
<dbReference type="PANTHER" id="PTHR46018:SF2">
    <property type="entry name" value="ZINC PHOSPHODIESTERASE ELAC PROTEIN 1"/>
    <property type="match status" value="1"/>
</dbReference>
<reference evidence="3 4" key="1">
    <citation type="journal article" date="2014" name="PLoS Genet.">
        <title>The Genome of Spironucleus salmonicida Highlights a Fish Pathogen Adapted to Fluctuating Environments.</title>
        <authorList>
            <person name="Xu F."/>
            <person name="Jerlstrom-Hultqvist J."/>
            <person name="Einarsson E."/>
            <person name="Astvaldsson A."/>
            <person name="Svard S.G."/>
            <person name="Andersson J.O."/>
        </authorList>
    </citation>
    <scope>NUCLEOTIDE SEQUENCE [LARGE SCALE GENOMIC DNA]</scope>
    <source>
        <strain evidence="3 4">ATCC 50377</strain>
    </source>
</reference>
<evidence type="ECO:0000313" key="4">
    <source>
        <dbReference type="Proteomes" id="UP000018208"/>
    </source>
</evidence>
<dbReference type="KEGG" id="ssao:94299727"/>
<feature type="domain" description="Metallo-beta-lactamase" evidence="2">
    <location>
        <begin position="46"/>
        <end position="222"/>
    </location>
</feature>
<accession>A0A9P8LNR5</accession>
<keyword evidence="4" id="KW-1185">Reference proteome</keyword>
<dbReference type="OrthoDB" id="527344at2759"/>
<dbReference type="Pfam" id="PF12706">
    <property type="entry name" value="Lactamase_B_2"/>
    <property type="match status" value="1"/>
</dbReference>
<sequence>MKQQRGIFILQQILLKMRFTCLGIAGGFVSADQNTQSYFLEFNNSNLLFDASEGAAISLNNISIDTIFISHIHMDHISGLPQIILNHINNNFQIPIIYAPSGSQQFITNFFSLMNLEVNINIIQIDTILQNIDYKISTIELFHVVECYGIRIETSKNKLIYILSDGDYSNLEILESVPIDYLICECTFTNLEKAKQFKHSNDTIVRQLVDRLNVQNIIIGHFSLRLKNNFKPNLSNMMDCFQALTDLNNITFLCQNGSLLMNVE</sequence>
<dbReference type="EMBL" id="AUWU02000006">
    <property type="protein sequence ID" value="KAH0571518.1"/>
    <property type="molecule type" value="Genomic_DNA"/>
</dbReference>
<dbReference type="InterPro" id="IPR001279">
    <property type="entry name" value="Metallo-B-lactamas"/>
</dbReference>
<dbReference type="InterPro" id="IPR036866">
    <property type="entry name" value="RibonucZ/Hydroxyglut_hydro"/>
</dbReference>
<dbReference type="AlphaFoldDB" id="A0A9P8LNR5"/>
<comment type="caution">
    <text evidence="3">The sequence shown here is derived from an EMBL/GenBank/DDBJ whole genome shotgun (WGS) entry which is preliminary data.</text>
</comment>
<keyword evidence="1" id="KW-0732">Signal</keyword>
<evidence type="ECO:0000313" key="3">
    <source>
        <dbReference type="EMBL" id="KAH0571518.1"/>
    </source>
</evidence>
<proteinExistence type="predicted"/>
<name>A0A9P8LNR5_9EUKA</name>
<dbReference type="Gene3D" id="3.60.15.10">
    <property type="entry name" value="Ribonuclease Z/Hydroxyacylglutathione hydrolase-like"/>
    <property type="match status" value="2"/>
</dbReference>
<organism evidence="3 4">
    <name type="scientific">Spironucleus salmonicida</name>
    <dbReference type="NCBI Taxonomy" id="348837"/>
    <lineage>
        <taxon>Eukaryota</taxon>
        <taxon>Metamonada</taxon>
        <taxon>Diplomonadida</taxon>
        <taxon>Hexamitidae</taxon>
        <taxon>Hexamitinae</taxon>
        <taxon>Spironucleus</taxon>
    </lineage>
</organism>